<dbReference type="InterPro" id="IPR036322">
    <property type="entry name" value="WD40_repeat_dom_sf"/>
</dbReference>
<dbReference type="Ensembl" id="ENSNBRT00000006908.1">
    <property type="protein sequence ID" value="ENSNBRP00000006712.1"/>
    <property type="gene ID" value="ENSNBRG00000005131.1"/>
</dbReference>
<evidence type="ECO:0000313" key="7">
    <source>
        <dbReference type="Proteomes" id="UP000261580"/>
    </source>
</evidence>
<name>A0A3Q4GT47_NEOBR</name>
<evidence type="ECO:0000313" key="6">
    <source>
        <dbReference type="Ensembl" id="ENSNBRP00000006712.1"/>
    </source>
</evidence>
<evidence type="ECO:0000259" key="4">
    <source>
        <dbReference type="Pfam" id="PF04192"/>
    </source>
</evidence>
<dbReference type="InterPro" id="IPR059157">
    <property type="entry name" value="WDR36-Utp21_N"/>
</dbReference>
<dbReference type="SUPFAM" id="SSF50978">
    <property type="entry name" value="WD40 repeat-like"/>
    <property type="match status" value="1"/>
</dbReference>
<dbReference type="FunFam" id="2.130.10.10:FF:000139">
    <property type="entry name" value="WD repeat domain 36"/>
    <property type="match status" value="1"/>
</dbReference>
<dbReference type="AlphaFoldDB" id="A0A3Q4GT47"/>
<keyword evidence="1 3" id="KW-0853">WD repeat</keyword>
<dbReference type="GO" id="GO:0006364">
    <property type="term" value="P:rRNA processing"/>
    <property type="evidence" value="ECO:0007669"/>
    <property type="project" value="Ensembl"/>
</dbReference>
<dbReference type="PANTHER" id="PTHR22840">
    <property type="entry name" value="WD REPEAT-CONTAINING PROTEIN 36"/>
    <property type="match status" value="1"/>
</dbReference>
<dbReference type="SMART" id="SM00320">
    <property type="entry name" value="WD40"/>
    <property type="match status" value="9"/>
</dbReference>
<dbReference type="Pfam" id="PF25171">
    <property type="entry name" value="Beta-prop_WDR36-Utp21_1st"/>
    <property type="match status" value="1"/>
</dbReference>
<sequence length="873" mass="95888">ISSTSENHSLFSGFRVLGLYSNHVPHALRYHSKHREFYVVTAVGRSFHTFNVNRLGIVAVSNSLPDEITCLAADRMLVFAATGRLISAYARNKEVVMHYNGHEQEVRLLLPLGDQLISADSGGDVIVWDVQSGEVYLRLHFDPATFDVSAMMHPSTYLNKVLLGSSQGALQLWNIKTSKLLFTFAGWSAGVTVLQQSPAVDVVGVGTATGRIIIHNIRLDETLMSFTQDWGPITSLSFRTDGPPIVASGSPQGHIAFWDLERRQLVTQHRHAHRTSIAGATFLQGEPILVTNGADNAIKVWIFDQEGGGARLLRIRQGHSAPPTTIHHHGNDGKNILSAGQDGTLQSFSTVHERFNKNLGHVSCWTLNAAKKKKGLTYEELRLPAITAFSSSVTRQSDWDGIVACHRDRLATTTWNYQRCTMGAHHLQPPGSRRGAIATAVDITSCGNFVVIGSSCGRVDVYNLQSGLHRGCYGDNEKAHNGVVRGIATDTLNQLTLTTGSDWLLKFWRFKSKKLEEEMKLNAAPASMKLHRESGMLALALDDFTLVVVDIETRRVVRKFAGHHGNINDMTFSPDGRWLVTVAMDCTIRAWDLPSGSLVDCFLVATAPVSVSLSPTGDFLATAHVDSLGLYLWTNKSLCGPVGLRPLPADYQPVVETLPGVTVEETEQEVNSEEEEDVYQSAEQLGAELVTLSLLPESRWKSLLHLDEIKKRNKPMAAPATPAAAPFFLPTVPGLTPRFATQTQTEHETQSKVLNWGVLSQRSEFICTLESALTTGSFVQPLRLLKDCGPAALSVELNSLAPEGGGARELLLVFIQMIDSMLASGQDFDLAHAYLALFLKVSQSEHTRQLYSCWALIRKHQSIILISALKYLL</sequence>
<dbReference type="PROSITE" id="PS50294">
    <property type="entry name" value="WD_REPEATS_REGION"/>
    <property type="match status" value="1"/>
</dbReference>
<feature type="repeat" description="WD" evidence="3">
    <location>
        <begin position="270"/>
        <end position="301"/>
    </location>
</feature>
<dbReference type="GO" id="GO:0034388">
    <property type="term" value="C:Pwp2p-containing subcomplex of 90S preribosome"/>
    <property type="evidence" value="ECO:0007669"/>
    <property type="project" value="TreeGrafter"/>
</dbReference>
<accession>A0A3Q4GT47</accession>
<dbReference type="Pfam" id="PF04192">
    <property type="entry name" value="Utp21"/>
    <property type="match status" value="1"/>
</dbReference>
<dbReference type="InterPro" id="IPR011047">
    <property type="entry name" value="Quinoprotein_ADH-like_sf"/>
</dbReference>
<reference evidence="6" key="2">
    <citation type="submission" date="2025-09" db="UniProtKB">
        <authorList>
            <consortium name="Ensembl"/>
        </authorList>
    </citation>
    <scope>IDENTIFICATION</scope>
</reference>
<dbReference type="PROSITE" id="PS50082">
    <property type="entry name" value="WD_REPEATS_2"/>
    <property type="match status" value="2"/>
</dbReference>
<evidence type="ECO:0000256" key="3">
    <source>
        <dbReference type="PROSITE-ProRule" id="PRU00221"/>
    </source>
</evidence>
<evidence type="ECO:0000259" key="5">
    <source>
        <dbReference type="Pfam" id="PF25171"/>
    </source>
</evidence>
<dbReference type="InterPro" id="IPR007319">
    <property type="entry name" value="WDR36/Utp21_C"/>
</dbReference>
<feature type="repeat" description="WD" evidence="3">
    <location>
        <begin position="560"/>
        <end position="601"/>
    </location>
</feature>
<dbReference type="InterPro" id="IPR015943">
    <property type="entry name" value="WD40/YVTN_repeat-like_dom_sf"/>
</dbReference>
<dbReference type="GO" id="GO:0005737">
    <property type="term" value="C:cytoplasm"/>
    <property type="evidence" value="ECO:0007669"/>
    <property type="project" value="Ensembl"/>
</dbReference>
<feature type="domain" description="WDR36/Utp21 N-terminal" evidence="5">
    <location>
        <begin position="39"/>
        <end position="304"/>
    </location>
</feature>
<proteinExistence type="predicted"/>
<dbReference type="Proteomes" id="UP000261580">
    <property type="component" value="Unassembled WGS sequence"/>
</dbReference>
<dbReference type="PANTHER" id="PTHR22840:SF12">
    <property type="entry name" value="WD REPEAT-CONTAINING PROTEIN 36"/>
    <property type="match status" value="1"/>
</dbReference>
<keyword evidence="7" id="KW-1185">Reference proteome</keyword>
<dbReference type="Bgee" id="ENSNBRG00000005131">
    <property type="expression patterns" value="Expressed in liver and 7 other cell types or tissues"/>
</dbReference>
<evidence type="ECO:0000256" key="2">
    <source>
        <dbReference type="ARBA" id="ARBA00022737"/>
    </source>
</evidence>
<protein>
    <submittedName>
        <fullName evidence="6">WD repeat domain 36</fullName>
    </submittedName>
</protein>
<organism evidence="6 7">
    <name type="scientific">Neolamprologus brichardi</name>
    <name type="common">Fairy cichlid</name>
    <name type="synonym">Lamprologus brichardi</name>
    <dbReference type="NCBI Taxonomy" id="32507"/>
    <lineage>
        <taxon>Eukaryota</taxon>
        <taxon>Metazoa</taxon>
        <taxon>Chordata</taxon>
        <taxon>Craniata</taxon>
        <taxon>Vertebrata</taxon>
        <taxon>Euteleostomi</taxon>
        <taxon>Actinopterygii</taxon>
        <taxon>Neopterygii</taxon>
        <taxon>Teleostei</taxon>
        <taxon>Neoteleostei</taxon>
        <taxon>Acanthomorphata</taxon>
        <taxon>Ovalentaria</taxon>
        <taxon>Cichlomorphae</taxon>
        <taxon>Cichliformes</taxon>
        <taxon>Cichlidae</taxon>
        <taxon>African cichlids</taxon>
        <taxon>Pseudocrenilabrinae</taxon>
        <taxon>Lamprologini</taxon>
        <taxon>Neolamprologus</taxon>
    </lineage>
</organism>
<dbReference type="Gene3D" id="2.130.10.10">
    <property type="entry name" value="YVTN repeat-like/Quinoprotein amine dehydrogenase"/>
    <property type="match status" value="2"/>
</dbReference>
<dbReference type="InterPro" id="IPR001680">
    <property type="entry name" value="WD40_rpt"/>
</dbReference>
<dbReference type="Pfam" id="PF25168">
    <property type="entry name" value="Beta-prop_WDR36-Utp21_2nd"/>
    <property type="match status" value="1"/>
</dbReference>
<dbReference type="STRING" id="32507.ENSNBRP00000006712"/>
<dbReference type="PROSITE" id="PS00678">
    <property type="entry name" value="WD_REPEATS_1"/>
    <property type="match status" value="1"/>
</dbReference>
<evidence type="ECO:0000256" key="1">
    <source>
        <dbReference type="ARBA" id="ARBA00022574"/>
    </source>
</evidence>
<dbReference type="OMA" id="CIYAWRA"/>
<dbReference type="GO" id="GO:0032040">
    <property type="term" value="C:small-subunit processome"/>
    <property type="evidence" value="ECO:0007669"/>
    <property type="project" value="InterPro"/>
</dbReference>
<dbReference type="GeneTree" id="ENSGT00940000153662"/>
<dbReference type="InterPro" id="IPR019775">
    <property type="entry name" value="WD40_repeat_CS"/>
</dbReference>
<reference evidence="6" key="1">
    <citation type="submission" date="2025-08" db="UniProtKB">
        <authorList>
            <consortium name="Ensembl"/>
        </authorList>
    </citation>
    <scope>IDENTIFICATION</scope>
</reference>
<keyword evidence="2" id="KW-0677">Repeat</keyword>
<feature type="domain" description="WDR36/Utp21 C-terminal" evidence="4">
    <location>
        <begin position="683"/>
        <end position="842"/>
    </location>
</feature>
<dbReference type="SUPFAM" id="SSF50998">
    <property type="entry name" value="Quinoprotein alcohol dehydrogenase-like"/>
    <property type="match status" value="1"/>
</dbReference>